<gene>
    <name evidence="3" type="ORF">LJ656_14595</name>
</gene>
<reference evidence="3 4" key="1">
    <citation type="submission" date="2021-11" db="EMBL/GenBank/DDBJ databases">
        <authorList>
            <person name="Oh E.-T."/>
            <person name="Kim S.-B."/>
        </authorList>
    </citation>
    <scope>NUCLEOTIDE SEQUENCE [LARGE SCALE GENOMIC DNA]</scope>
    <source>
        <strain evidence="3 4">MMS20-SJTR3</strain>
    </source>
</reference>
<keyword evidence="4" id="KW-1185">Reference proteome</keyword>
<accession>A0ABS8JVU3</accession>
<name>A0ABS8JVU3_9BURK</name>
<dbReference type="EMBL" id="JAJITD010000006">
    <property type="protein sequence ID" value="MCC8393823.1"/>
    <property type="molecule type" value="Genomic_DNA"/>
</dbReference>
<dbReference type="RefSeq" id="WP_230510118.1">
    <property type="nucleotide sequence ID" value="NZ_JAJITD010000006.1"/>
</dbReference>
<dbReference type="Gene3D" id="2.50.20.10">
    <property type="entry name" value="Lipoprotein localisation LolA/LolB/LppX"/>
    <property type="match status" value="1"/>
</dbReference>
<dbReference type="InterPro" id="IPR029046">
    <property type="entry name" value="LolA/LolB/LppX"/>
</dbReference>
<organism evidence="3 4">
    <name type="scientific">Paraburkholderia sejongensis</name>
    <dbReference type="NCBI Taxonomy" id="2886946"/>
    <lineage>
        <taxon>Bacteria</taxon>
        <taxon>Pseudomonadati</taxon>
        <taxon>Pseudomonadota</taxon>
        <taxon>Betaproteobacteria</taxon>
        <taxon>Burkholderiales</taxon>
        <taxon>Burkholderiaceae</taxon>
        <taxon>Paraburkholderia</taxon>
    </lineage>
</organism>
<evidence type="ECO:0000256" key="2">
    <source>
        <dbReference type="SAM" id="SignalP"/>
    </source>
</evidence>
<sequence length="279" mass="30863">MSTKLRMQRRFKSALLIAALFSVSAQPAYPQQPSTSQQQTASQTQAHAILMRMAEFLANAKAFSVSLRSGYDAVQPSGQKIEFGELRNITVSRPDRLRVESERSDGTRTVAVFDGKDITVVDAANNVYASKQQPGNVDVTLVHFVRDLGLRFPLAMLLTSRLPAEFEERVRQVDYVEKTNIEGVPTHHIAARTDTVDFQVWIADGNEPYPVRVVLTYKNAPGQPQFWAQLSNWNFAPKLADDTFVVKIPDGAQKIAFAADVPTLPSNSRRSTPATGGTK</sequence>
<dbReference type="Pfam" id="PF09865">
    <property type="entry name" value="DUF2092"/>
    <property type="match status" value="1"/>
</dbReference>
<keyword evidence="1 2" id="KW-0732">Signal</keyword>
<dbReference type="InterPro" id="IPR019207">
    <property type="entry name" value="DUF2092"/>
</dbReference>
<feature type="chain" id="PRO_5046819333" evidence="2">
    <location>
        <begin position="28"/>
        <end position="279"/>
    </location>
</feature>
<evidence type="ECO:0000313" key="3">
    <source>
        <dbReference type="EMBL" id="MCC8393823.1"/>
    </source>
</evidence>
<evidence type="ECO:0000313" key="4">
    <source>
        <dbReference type="Proteomes" id="UP001431019"/>
    </source>
</evidence>
<evidence type="ECO:0000256" key="1">
    <source>
        <dbReference type="ARBA" id="ARBA00022729"/>
    </source>
</evidence>
<comment type="caution">
    <text evidence="3">The sequence shown here is derived from an EMBL/GenBank/DDBJ whole genome shotgun (WGS) entry which is preliminary data.</text>
</comment>
<protein>
    <submittedName>
        <fullName evidence="3">DUF2092 domain-containing protein</fullName>
    </submittedName>
</protein>
<proteinExistence type="predicted"/>
<dbReference type="SUPFAM" id="SSF89392">
    <property type="entry name" value="Prokaryotic lipoproteins and lipoprotein localization factors"/>
    <property type="match status" value="1"/>
</dbReference>
<dbReference type="Proteomes" id="UP001431019">
    <property type="component" value="Unassembled WGS sequence"/>
</dbReference>
<feature type="signal peptide" evidence="2">
    <location>
        <begin position="1"/>
        <end position="27"/>
    </location>
</feature>